<feature type="transmembrane region" description="Helical" evidence="6">
    <location>
        <begin position="57"/>
        <end position="78"/>
    </location>
</feature>
<dbReference type="Pfam" id="PF06305">
    <property type="entry name" value="LapA_dom"/>
    <property type="match status" value="1"/>
</dbReference>
<organism evidence="8 9">
    <name type="scientific">Sphaerisporangium dianthi</name>
    <dbReference type="NCBI Taxonomy" id="1436120"/>
    <lineage>
        <taxon>Bacteria</taxon>
        <taxon>Bacillati</taxon>
        <taxon>Actinomycetota</taxon>
        <taxon>Actinomycetes</taxon>
        <taxon>Streptosporangiales</taxon>
        <taxon>Streptosporangiaceae</taxon>
        <taxon>Sphaerisporangium</taxon>
    </lineage>
</organism>
<keyword evidence="4 6" id="KW-0472">Membrane</keyword>
<dbReference type="RefSeq" id="WP_380850294.1">
    <property type="nucleotide sequence ID" value="NZ_JBHSFP010000041.1"/>
</dbReference>
<dbReference type="Proteomes" id="UP001596004">
    <property type="component" value="Unassembled WGS sequence"/>
</dbReference>
<sequence length="132" mass="13716">MSVRQPPATPTGLDTAEAAAAPPPQGDAPPPQHDAPLPQGGAQPPAKAGTVPRTRTGTVWAGIWTAAGVFVALMVFMLQNTGDVEISFFALHGTLPLAMALLIAMVGGILLTLVVGTARITQLRRLVHRRRG</sequence>
<evidence type="ECO:0000313" key="9">
    <source>
        <dbReference type="Proteomes" id="UP001596004"/>
    </source>
</evidence>
<feature type="transmembrane region" description="Helical" evidence="6">
    <location>
        <begin position="98"/>
        <end position="121"/>
    </location>
</feature>
<accession>A0ABV9CTN7</accession>
<dbReference type="EMBL" id="JBHSFP010000041">
    <property type="protein sequence ID" value="MFC4536230.1"/>
    <property type="molecule type" value="Genomic_DNA"/>
</dbReference>
<evidence type="ECO:0000256" key="5">
    <source>
        <dbReference type="SAM" id="MobiDB-lite"/>
    </source>
</evidence>
<feature type="compositionally biased region" description="Low complexity" evidence="5">
    <location>
        <begin position="34"/>
        <end position="49"/>
    </location>
</feature>
<evidence type="ECO:0000256" key="3">
    <source>
        <dbReference type="ARBA" id="ARBA00022989"/>
    </source>
</evidence>
<feature type="domain" description="Lipopolysaccharide assembly protein A" evidence="7">
    <location>
        <begin position="79"/>
        <end position="127"/>
    </location>
</feature>
<proteinExistence type="predicted"/>
<evidence type="ECO:0000256" key="1">
    <source>
        <dbReference type="ARBA" id="ARBA00022475"/>
    </source>
</evidence>
<evidence type="ECO:0000256" key="4">
    <source>
        <dbReference type="ARBA" id="ARBA00023136"/>
    </source>
</evidence>
<feature type="region of interest" description="Disordered" evidence="5">
    <location>
        <begin position="1"/>
        <end position="53"/>
    </location>
</feature>
<feature type="compositionally biased region" description="Pro residues" evidence="5">
    <location>
        <begin position="21"/>
        <end position="33"/>
    </location>
</feature>
<keyword evidence="2 6" id="KW-0812">Transmembrane</keyword>
<comment type="caution">
    <text evidence="8">The sequence shown here is derived from an EMBL/GenBank/DDBJ whole genome shotgun (WGS) entry which is preliminary data.</text>
</comment>
<protein>
    <submittedName>
        <fullName evidence="8">Lipopolysaccharide assembly LapA domain-containing protein</fullName>
    </submittedName>
</protein>
<reference evidence="9" key="1">
    <citation type="journal article" date="2019" name="Int. J. Syst. Evol. Microbiol.">
        <title>The Global Catalogue of Microorganisms (GCM) 10K type strain sequencing project: providing services to taxonomists for standard genome sequencing and annotation.</title>
        <authorList>
            <consortium name="The Broad Institute Genomics Platform"/>
            <consortium name="The Broad Institute Genome Sequencing Center for Infectious Disease"/>
            <person name="Wu L."/>
            <person name="Ma J."/>
        </authorList>
    </citation>
    <scope>NUCLEOTIDE SEQUENCE [LARGE SCALE GENOMIC DNA]</scope>
    <source>
        <strain evidence="9">CGMCC 4.7132</strain>
    </source>
</reference>
<evidence type="ECO:0000259" key="7">
    <source>
        <dbReference type="Pfam" id="PF06305"/>
    </source>
</evidence>
<evidence type="ECO:0000256" key="2">
    <source>
        <dbReference type="ARBA" id="ARBA00022692"/>
    </source>
</evidence>
<keyword evidence="9" id="KW-1185">Reference proteome</keyword>
<keyword evidence="3 6" id="KW-1133">Transmembrane helix</keyword>
<evidence type="ECO:0000256" key="6">
    <source>
        <dbReference type="SAM" id="Phobius"/>
    </source>
</evidence>
<keyword evidence="1" id="KW-1003">Cell membrane</keyword>
<evidence type="ECO:0000313" key="8">
    <source>
        <dbReference type="EMBL" id="MFC4536230.1"/>
    </source>
</evidence>
<name>A0ABV9CTN7_9ACTN</name>
<gene>
    <name evidence="8" type="ORF">ACFO60_36160</name>
</gene>
<dbReference type="InterPro" id="IPR010445">
    <property type="entry name" value="LapA_dom"/>
</dbReference>